<dbReference type="NCBIfam" id="NF006365">
    <property type="entry name" value="PRK08588.1"/>
    <property type="match status" value="1"/>
</dbReference>
<dbReference type="SUPFAM" id="SSF53187">
    <property type="entry name" value="Zn-dependent exopeptidases"/>
    <property type="match status" value="1"/>
</dbReference>
<dbReference type="InterPro" id="IPR011650">
    <property type="entry name" value="Peptidase_M20_dimer"/>
</dbReference>
<dbReference type="GO" id="GO:0046872">
    <property type="term" value="F:metal ion binding"/>
    <property type="evidence" value="ECO:0007669"/>
    <property type="project" value="UniProtKB-KW"/>
</dbReference>
<keyword evidence="9" id="KW-0457">Lysine biosynthesis</keyword>
<dbReference type="RefSeq" id="WP_285065122.1">
    <property type="nucleotide sequence ID" value="NZ_JASOOE010000001.1"/>
</dbReference>
<proteinExistence type="inferred from homology"/>
<dbReference type="InterPro" id="IPR050072">
    <property type="entry name" value="Peptidase_M20A"/>
</dbReference>
<evidence type="ECO:0000256" key="9">
    <source>
        <dbReference type="ARBA" id="ARBA00023154"/>
    </source>
</evidence>
<comment type="caution">
    <text evidence="12">The sequence shown here is derived from an EMBL/GenBank/DDBJ whole genome shotgun (WGS) entry which is preliminary data.</text>
</comment>
<dbReference type="Pfam" id="PF07687">
    <property type="entry name" value="M20_dimer"/>
    <property type="match status" value="1"/>
</dbReference>
<dbReference type="GO" id="GO:0009085">
    <property type="term" value="P:lysine biosynthetic process"/>
    <property type="evidence" value="ECO:0007669"/>
    <property type="project" value="UniProtKB-KW"/>
</dbReference>
<dbReference type="CDD" id="cd08659">
    <property type="entry name" value="M20_ArgE_DapE-like"/>
    <property type="match status" value="1"/>
</dbReference>
<dbReference type="Gene3D" id="3.30.70.360">
    <property type="match status" value="1"/>
</dbReference>
<dbReference type="EMBL" id="JASOOE010000001">
    <property type="protein sequence ID" value="MDK7186416.1"/>
    <property type="molecule type" value="Genomic_DNA"/>
</dbReference>
<evidence type="ECO:0000313" key="12">
    <source>
        <dbReference type="EMBL" id="MDK7186416.1"/>
    </source>
</evidence>
<keyword evidence="8" id="KW-0220">Diaminopimelate biosynthesis</keyword>
<keyword evidence="10" id="KW-0170">Cobalt</keyword>
<comment type="cofactor">
    <cofactor evidence="2">
        <name>Zn(2+)</name>
        <dbReference type="ChEBI" id="CHEBI:29105"/>
    </cofactor>
</comment>
<dbReference type="SUPFAM" id="SSF55031">
    <property type="entry name" value="Bacterial exopeptidase dimerisation domain"/>
    <property type="match status" value="1"/>
</dbReference>
<comment type="cofactor">
    <cofactor evidence="1">
        <name>Co(2+)</name>
        <dbReference type="ChEBI" id="CHEBI:48828"/>
    </cofactor>
</comment>
<sequence>MKLEDYQKILGDLIQFPSINDGEEAVACYLKELFDQHQIESTIYPVEAGRANIVAKIKGSKPGKIFAISGHLDVVATGDVSAWKHDPFAGEIEDGRMYGRGTADMKAGVAAGAIALIELKESQIDFPGEVWFIGTVGEEIGMIGAKALVDEGILDDVDAIIIPEPTNGNQAIYANKGSIQFQVTAKGKAAHSSAPHLGVNAIMTACKYILRVQERFDEISQDPKYHNSEMGNTLNVFSTIEGGSQINSVPDLAVFQGNVRSVPEFGTKEVCELFESVIEEMNQDPSNAELSIHYHQILDAAQSAKDSDLVKALLASAKDKKIEVLTTAGATELSRYRQISDDIQMVVYGPGLTENAHIVDEWIDLEEYYDCIEILKETAIHFLTK</sequence>
<evidence type="ECO:0000313" key="13">
    <source>
        <dbReference type="Proteomes" id="UP001229251"/>
    </source>
</evidence>
<comment type="similarity">
    <text evidence="3">Belongs to the peptidase M20A family.</text>
</comment>
<evidence type="ECO:0000256" key="7">
    <source>
        <dbReference type="ARBA" id="ARBA00022833"/>
    </source>
</evidence>
<dbReference type="GO" id="GO:0016787">
    <property type="term" value="F:hydrolase activity"/>
    <property type="evidence" value="ECO:0007669"/>
    <property type="project" value="UniProtKB-KW"/>
</dbReference>
<evidence type="ECO:0000256" key="5">
    <source>
        <dbReference type="ARBA" id="ARBA00022723"/>
    </source>
</evidence>
<evidence type="ECO:0000259" key="11">
    <source>
        <dbReference type="Pfam" id="PF07687"/>
    </source>
</evidence>
<dbReference type="PANTHER" id="PTHR43808:SF8">
    <property type="entry name" value="PEPTIDASE M20 DIMERISATION DOMAIN-CONTAINING PROTEIN"/>
    <property type="match status" value="1"/>
</dbReference>
<dbReference type="GO" id="GO:0019877">
    <property type="term" value="P:diaminopimelate biosynthetic process"/>
    <property type="evidence" value="ECO:0007669"/>
    <property type="project" value="UniProtKB-KW"/>
</dbReference>
<dbReference type="AlphaFoldDB" id="A0AAJ1Q4M3"/>
<keyword evidence="6" id="KW-0378">Hydrolase</keyword>
<dbReference type="Pfam" id="PF01546">
    <property type="entry name" value="Peptidase_M20"/>
    <property type="match status" value="1"/>
</dbReference>
<dbReference type="NCBIfam" id="TIGR01910">
    <property type="entry name" value="DapE-ArgE"/>
    <property type="match status" value="1"/>
</dbReference>
<dbReference type="InterPro" id="IPR010182">
    <property type="entry name" value="ArgE/DapE"/>
</dbReference>
<keyword evidence="4" id="KW-0028">Amino-acid biosynthesis</keyword>
<evidence type="ECO:0000256" key="6">
    <source>
        <dbReference type="ARBA" id="ARBA00022801"/>
    </source>
</evidence>
<reference evidence="12" key="1">
    <citation type="submission" date="2023-05" db="EMBL/GenBank/DDBJ databases">
        <title>Cataloging the Phylogenetic Diversity of Human Bladder Bacteria.</title>
        <authorList>
            <person name="Du J."/>
        </authorList>
    </citation>
    <scope>NUCLEOTIDE SEQUENCE</scope>
    <source>
        <strain evidence="12">UMB1231</strain>
    </source>
</reference>
<dbReference type="Proteomes" id="UP001229251">
    <property type="component" value="Unassembled WGS sequence"/>
</dbReference>
<evidence type="ECO:0000256" key="8">
    <source>
        <dbReference type="ARBA" id="ARBA00022915"/>
    </source>
</evidence>
<dbReference type="Gene3D" id="3.40.630.10">
    <property type="entry name" value="Zn peptidases"/>
    <property type="match status" value="2"/>
</dbReference>
<evidence type="ECO:0000256" key="1">
    <source>
        <dbReference type="ARBA" id="ARBA00001941"/>
    </source>
</evidence>
<dbReference type="InterPro" id="IPR036264">
    <property type="entry name" value="Bact_exopeptidase_dim_dom"/>
</dbReference>
<dbReference type="PANTHER" id="PTHR43808">
    <property type="entry name" value="ACETYLORNITHINE DEACETYLASE"/>
    <property type="match status" value="1"/>
</dbReference>
<feature type="domain" description="Peptidase M20 dimerisation" evidence="11">
    <location>
        <begin position="173"/>
        <end position="281"/>
    </location>
</feature>
<evidence type="ECO:0000256" key="3">
    <source>
        <dbReference type="ARBA" id="ARBA00006247"/>
    </source>
</evidence>
<organism evidence="12 13">
    <name type="scientific">Facklamia hominis</name>
    <dbReference type="NCBI Taxonomy" id="178214"/>
    <lineage>
        <taxon>Bacteria</taxon>
        <taxon>Bacillati</taxon>
        <taxon>Bacillota</taxon>
        <taxon>Bacilli</taxon>
        <taxon>Lactobacillales</taxon>
        <taxon>Aerococcaceae</taxon>
        <taxon>Facklamia</taxon>
    </lineage>
</organism>
<keyword evidence="7" id="KW-0862">Zinc</keyword>
<evidence type="ECO:0000256" key="10">
    <source>
        <dbReference type="ARBA" id="ARBA00023285"/>
    </source>
</evidence>
<evidence type="ECO:0000256" key="2">
    <source>
        <dbReference type="ARBA" id="ARBA00001947"/>
    </source>
</evidence>
<accession>A0AAJ1Q4M3</accession>
<dbReference type="InterPro" id="IPR002933">
    <property type="entry name" value="Peptidase_M20"/>
</dbReference>
<evidence type="ECO:0000256" key="4">
    <source>
        <dbReference type="ARBA" id="ARBA00022605"/>
    </source>
</evidence>
<protein>
    <submittedName>
        <fullName evidence="12">ArgE/DapE family deacylase</fullName>
    </submittedName>
</protein>
<keyword evidence="5" id="KW-0479">Metal-binding</keyword>
<name>A0AAJ1Q4M3_9LACT</name>
<gene>
    <name evidence="12" type="ORF">QP433_00295</name>
</gene>